<keyword evidence="2" id="KW-1185">Reference proteome</keyword>
<gene>
    <name evidence="1" type="ORF">DAMNIGENAA_23430</name>
</gene>
<name>A0A9W6FU43_9BACT</name>
<organism evidence="1 2">
    <name type="scientific">Desulforhabdus amnigena</name>
    <dbReference type="NCBI Taxonomy" id="40218"/>
    <lineage>
        <taxon>Bacteria</taxon>
        <taxon>Pseudomonadati</taxon>
        <taxon>Thermodesulfobacteriota</taxon>
        <taxon>Syntrophobacteria</taxon>
        <taxon>Syntrophobacterales</taxon>
        <taxon>Syntrophobacteraceae</taxon>
        <taxon>Desulforhabdus</taxon>
    </lineage>
</organism>
<evidence type="ECO:0008006" key="3">
    <source>
        <dbReference type="Google" id="ProtNLM"/>
    </source>
</evidence>
<dbReference type="InterPro" id="IPR013783">
    <property type="entry name" value="Ig-like_fold"/>
</dbReference>
<protein>
    <recommendedName>
        <fullName evidence="3">Ig-like domain repeat protein</fullName>
    </recommendedName>
</protein>
<sequence>MLKKLLRLPVIPLFAIFFIQPVLGGESTVFGPACFERGAGTPATESKTFVSPFSGPGYVLKVHNGDNQSENRTSGATIALNGQTVVKPSDFNQQIEWIERMVPLSLTNELAVTLAGPPGSFITLTITGEHPVPEVSLSGFPETIHRGDPTTLSWNSTNAASCTIDQGIGNVPLTGSVSVSSAQTTRYTITVKGPGGTATASVTVTVVSPISLAITSPLDGEPVRGAKALVEGTIVHRKGAETGVTVNGVPAVIYDGKFIANEVPLQKGENSITAAATDANGNSLSASITLNAETSADCVRIESVAYWGVSPFETTLIVRGAHQEPSLTHTGPGPVEFLSSTNEEEYPIRITTEGVYHFTAEAPDAQGETCSNTLAIVVLNKADLDGLLRAKWSGMKSKLALGEIEQALSYFREGSKEDYRQIFTALAANLPRLVSGMQDIEMIGAEDGRAKYRIRRVHAVDGKPVTITYNIYFILDEDGLWKLDRF</sequence>
<dbReference type="EMBL" id="BSDR01000001">
    <property type="protein sequence ID" value="GLI34910.1"/>
    <property type="molecule type" value="Genomic_DNA"/>
</dbReference>
<accession>A0A9W6FU43</accession>
<dbReference type="RefSeq" id="WP_281794376.1">
    <property type="nucleotide sequence ID" value="NZ_BSDR01000001.1"/>
</dbReference>
<dbReference type="AlphaFoldDB" id="A0A9W6FU43"/>
<dbReference type="Gene3D" id="2.60.40.10">
    <property type="entry name" value="Immunoglobulins"/>
    <property type="match status" value="1"/>
</dbReference>
<reference evidence="1" key="1">
    <citation type="submission" date="2022-12" db="EMBL/GenBank/DDBJ databases">
        <title>Reference genome sequencing for broad-spectrum identification of bacterial and archaeal isolates by mass spectrometry.</title>
        <authorList>
            <person name="Sekiguchi Y."/>
            <person name="Tourlousse D.M."/>
        </authorList>
    </citation>
    <scope>NUCLEOTIDE SEQUENCE</scope>
    <source>
        <strain evidence="1">ASRB1</strain>
    </source>
</reference>
<comment type="caution">
    <text evidence="1">The sequence shown here is derived from an EMBL/GenBank/DDBJ whole genome shotgun (WGS) entry which is preliminary data.</text>
</comment>
<evidence type="ECO:0000313" key="1">
    <source>
        <dbReference type="EMBL" id="GLI34910.1"/>
    </source>
</evidence>
<dbReference type="Proteomes" id="UP001144372">
    <property type="component" value="Unassembled WGS sequence"/>
</dbReference>
<proteinExistence type="predicted"/>
<evidence type="ECO:0000313" key="2">
    <source>
        <dbReference type="Proteomes" id="UP001144372"/>
    </source>
</evidence>
<dbReference type="Pfam" id="PF09136">
    <property type="entry name" value="Glucodextran_B"/>
    <property type="match status" value="1"/>
</dbReference>